<evidence type="ECO:0000313" key="2">
    <source>
        <dbReference type="EMBL" id="OVE62364.1"/>
    </source>
</evidence>
<feature type="domain" description="Peptide chain release factor" evidence="1">
    <location>
        <begin position="2"/>
        <end position="65"/>
    </location>
</feature>
<gene>
    <name evidence="2" type="ORF">B0E34_01120</name>
</gene>
<accession>A0A202CFH4</accession>
<evidence type="ECO:0000313" key="3">
    <source>
        <dbReference type="Proteomes" id="UP000196355"/>
    </source>
</evidence>
<proteinExistence type="predicted"/>
<dbReference type="SUPFAM" id="SSF75620">
    <property type="entry name" value="Release factor"/>
    <property type="match status" value="1"/>
</dbReference>
<dbReference type="InterPro" id="IPR045853">
    <property type="entry name" value="Pep_chain_release_fac_I_sf"/>
</dbReference>
<dbReference type="Pfam" id="PF03462">
    <property type="entry name" value="PCRF"/>
    <property type="match status" value="1"/>
</dbReference>
<evidence type="ECO:0000259" key="1">
    <source>
        <dbReference type="Pfam" id="PF03462"/>
    </source>
</evidence>
<dbReference type="EMBL" id="MVAG01000040">
    <property type="protein sequence ID" value="OVE62364.1"/>
    <property type="molecule type" value="Genomic_DNA"/>
</dbReference>
<dbReference type="Proteomes" id="UP000196355">
    <property type="component" value="Unassembled WGS sequence"/>
</dbReference>
<name>A0A202CFH4_9FLAO</name>
<feature type="non-terminal residue" evidence="2">
    <location>
        <position position="80"/>
    </location>
</feature>
<dbReference type="AlphaFoldDB" id="A0A202CFH4"/>
<sequence length="80" mass="8697">SIKQRYIEVADLIIQPDVISDEKRYSSLIKEYSDLGKIVKVYDEYKGALDAVEEADELIADGSEEDFVGRATVAGGAGLG</sequence>
<protein>
    <recommendedName>
        <fullName evidence="1">Peptide chain release factor domain-containing protein</fullName>
    </recommendedName>
</protein>
<dbReference type="Gene3D" id="6.10.140.1950">
    <property type="match status" value="1"/>
</dbReference>
<keyword evidence="3" id="KW-1185">Reference proteome</keyword>
<dbReference type="RefSeq" id="WP_123956494.1">
    <property type="nucleotide sequence ID" value="NZ_MVAG01000040.1"/>
</dbReference>
<reference evidence="3" key="1">
    <citation type="submission" date="2017-02" db="EMBL/GenBank/DDBJ databases">
        <authorList>
            <person name="Tetz G."/>
            <person name="Tetz V."/>
        </authorList>
    </citation>
    <scope>NUCLEOTIDE SEQUENCE [LARGE SCALE GENOMIC DNA]</scope>
    <source>
        <strain evidence="3">VT16-26</strain>
    </source>
</reference>
<comment type="caution">
    <text evidence="2">The sequence shown here is derived from an EMBL/GenBank/DDBJ whole genome shotgun (WGS) entry which is preliminary data.</text>
</comment>
<dbReference type="GO" id="GO:0006415">
    <property type="term" value="P:translational termination"/>
    <property type="evidence" value="ECO:0007669"/>
    <property type="project" value="InterPro"/>
</dbReference>
<feature type="non-terminal residue" evidence="2">
    <location>
        <position position="1"/>
    </location>
</feature>
<dbReference type="InterPro" id="IPR005139">
    <property type="entry name" value="PCRF"/>
</dbReference>
<organism evidence="2 3">
    <name type="scientific">Chryseobacterium mucoviscidosis</name>
    <dbReference type="NCBI Taxonomy" id="1945581"/>
    <lineage>
        <taxon>Bacteria</taxon>
        <taxon>Pseudomonadati</taxon>
        <taxon>Bacteroidota</taxon>
        <taxon>Flavobacteriia</taxon>
        <taxon>Flavobacteriales</taxon>
        <taxon>Weeksellaceae</taxon>
        <taxon>Chryseobacterium group</taxon>
        <taxon>Chryseobacterium</taxon>
    </lineage>
</organism>